<dbReference type="InterPro" id="IPR049445">
    <property type="entry name" value="TetR_SbtR-like_C"/>
</dbReference>
<evidence type="ECO:0000256" key="3">
    <source>
        <dbReference type="ARBA" id="ARBA00023163"/>
    </source>
</evidence>
<dbReference type="Proteomes" id="UP000480122">
    <property type="component" value="Unassembled WGS sequence"/>
</dbReference>
<keyword evidence="7" id="KW-1185">Reference proteome</keyword>
<dbReference type="Pfam" id="PF00440">
    <property type="entry name" value="TetR_N"/>
    <property type="match status" value="1"/>
</dbReference>
<accession>A0A7C9I1S7</accession>
<dbReference type="InterPro" id="IPR036271">
    <property type="entry name" value="Tet_transcr_reg_TetR-rel_C_sf"/>
</dbReference>
<dbReference type="SUPFAM" id="SSF46689">
    <property type="entry name" value="Homeodomain-like"/>
    <property type="match status" value="1"/>
</dbReference>
<sequence>MSDIEAPRQRADAIRNRDRILEAAVVELARDPDASLSAIGKRAGVGQGTLYRNFPDREALLWAVYRREVQELVDSADRLLSETDPASALREWMGALSRFALAKADLGPAMRPAVKAEDKTARPGYAQVVDAVATLLTAGQEAGVIRSDITSEDFVALIAGIWQIPAGAGWEPRMTRLLDLVMDALRTPAAPD</sequence>
<dbReference type="GO" id="GO:0000976">
    <property type="term" value="F:transcription cis-regulatory region binding"/>
    <property type="evidence" value="ECO:0007669"/>
    <property type="project" value="TreeGrafter"/>
</dbReference>
<dbReference type="AlphaFoldDB" id="A0A7C9I1S7"/>
<dbReference type="EMBL" id="WODA01000025">
    <property type="protein sequence ID" value="MUN08580.1"/>
    <property type="molecule type" value="Genomic_DNA"/>
</dbReference>
<proteinExistence type="predicted"/>
<feature type="domain" description="HTH tetR-type" evidence="5">
    <location>
        <begin position="14"/>
        <end position="72"/>
    </location>
</feature>
<keyword evidence="1" id="KW-0805">Transcription regulation</keyword>
<reference evidence="6 7" key="1">
    <citation type="submission" date="2019-11" db="EMBL/GenBank/DDBJ databases">
        <title>Agromyces kandeliae sp. nov., isolated from mangrove soil.</title>
        <authorList>
            <person name="Wang R."/>
        </authorList>
    </citation>
    <scope>NUCLEOTIDE SEQUENCE [LARGE SCALE GENOMIC DNA]</scope>
    <source>
        <strain evidence="6 7">JCM 11431</strain>
    </source>
</reference>
<keyword evidence="3" id="KW-0804">Transcription</keyword>
<dbReference type="RefSeq" id="WP_166548901.1">
    <property type="nucleotide sequence ID" value="NZ_BAAAIA010000008.1"/>
</dbReference>
<comment type="caution">
    <text evidence="6">The sequence shown here is derived from an EMBL/GenBank/DDBJ whole genome shotgun (WGS) entry which is preliminary data.</text>
</comment>
<protein>
    <submittedName>
        <fullName evidence="6">TetR family transcriptional regulator</fullName>
    </submittedName>
</protein>
<dbReference type="GO" id="GO:0003700">
    <property type="term" value="F:DNA-binding transcription factor activity"/>
    <property type="evidence" value="ECO:0007669"/>
    <property type="project" value="TreeGrafter"/>
</dbReference>
<evidence type="ECO:0000313" key="7">
    <source>
        <dbReference type="Proteomes" id="UP000480122"/>
    </source>
</evidence>
<evidence type="ECO:0000259" key="5">
    <source>
        <dbReference type="PROSITE" id="PS50977"/>
    </source>
</evidence>
<dbReference type="PROSITE" id="PS50977">
    <property type="entry name" value="HTH_TETR_2"/>
    <property type="match status" value="1"/>
</dbReference>
<dbReference type="InterPro" id="IPR001647">
    <property type="entry name" value="HTH_TetR"/>
</dbReference>
<dbReference type="PANTHER" id="PTHR30055">
    <property type="entry name" value="HTH-TYPE TRANSCRIPTIONAL REGULATOR RUTR"/>
    <property type="match status" value="1"/>
</dbReference>
<dbReference type="Pfam" id="PF21597">
    <property type="entry name" value="TetR_C_43"/>
    <property type="match status" value="1"/>
</dbReference>
<dbReference type="InterPro" id="IPR009057">
    <property type="entry name" value="Homeodomain-like_sf"/>
</dbReference>
<evidence type="ECO:0000256" key="1">
    <source>
        <dbReference type="ARBA" id="ARBA00023015"/>
    </source>
</evidence>
<dbReference type="InterPro" id="IPR050109">
    <property type="entry name" value="HTH-type_TetR-like_transc_reg"/>
</dbReference>
<dbReference type="Gene3D" id="1.10.357.10">
    <property type="entry name" value="Tetracycline Repressor, domain 2"/>
    <property type="match status" value="1"/>
</dbReference>
<evidence type="ECO:0000256" key="4">
    <source>
        <dbReference type="PROSITE-ProRule" id="PRU00335"/>
    </source>
</evidence>
<name>A0A7C9I1S7_9MICO</name>
<dbReference type="SUPFAM" id="SSF48498">
    <property type="entry name" value="Tetracyclin repressor-like, C-terminal domain"/>
    <property type="match status" value="1"/>
</dbReference>
<organism evidence="6 7">
    <name type="scientific">Agromyces luteolus</name>
    <dbReference type="NCBI Taxonomy" id="88373"/>
    <lineage>
        <taxon>Bacteria</taxon>
        <taxon>Bacillati</taxon>
        <taxon>Actinomycetota</taxon>
        <taxon>Actinomycetes</taxon>
        <taxon>Micrococcales</taxon>
        <taxon>Microbacteriaceae</taxon>
        <taxon>Agromyces</taxon>
    </lineage>
</organism>
<feature type="DNA-binding region" description="H-T-H motif" evidence="4">
    <location>
        <begin position="35"/>
        <end position="54"/>
    </location>
</feature>
<keyword evidence="2 4" id="KW-0238">DNA-binding</keyword>
<evidence type="ECO:0000256" key="2">
    <source>
        <dbReference type="ARBA" id="ARBA00023125"/>
    </source>
</evidence>
<gene>
    <name evidence="6" type="ORF">GLX25_15835</name>
</gene>
<dbReference type="PANTHER" id="PTHR30055:SF234">
    <property type="entry name" value="HTH-TYPE TRANSCRIPTIONAL REGULATOR BETI"/>
    <property type="match status" value="1"/>
</dbReference>
<evidence type="ECO:0000313" key="6">
    <source>
        <dbReference type="EMBL" id="MUN08580.1"/>
    </source>
</evidence>